<dbReference type="CDD" id="cd06133">
    <property type="entry name" value="ERI-1_3'hExo_like"/>
    <property type="match status" value="1"/>
</dbReference>
<keyword evidence="3 5" id="KW-0269">Exonuclease</keyword>
<dbReference type="OrthoDB" id="159416at2"/>
<comment type="caution">
    <text evidence="5">The sequence shown here is derived from an EMBL/GenBank/DDBJ whole genome shotgun (WGS) entry which is preliminary data.</text>
</comment>
<reference evidence="5 6" key="1">
    <citation type="submission" date="2019-02" db="EMBL/GenBank/DDBJ databases">
        <title>Paenibacillus sp. nov., isolated from surface-sterilized tissue of Thalictrum simplex L.</title>
        <authorList>
            <person name="Tuo L."/>
        </authorList>
    </citation>
    <scope>NUCLEOTIDE SEQUENCE [LARGE SCALE GENOMIC DNA]</scope>
    <source>
        <strain evidence="5 6">N2SHLJ1</strain>
    </source>
</reference>
<dbReference type="InterPro" id="IPR051274">
    <property type="entry name" value="3-5_Exoribonuclease"/>
</dbReference>
<accession>A0A4Q9DXN2</accession>
<dbReference type="PANTHER" id="PTHR23044">
    <property type="entry name" value="3'-5' EXONUCLEASE ERI1-RELATED"/>
    <property type="match status" value="1"/>
</dbReference>
<evidence type="ECO:0000313" key="6">
    <source>
        <dbReference type="Proteomes" id="UP000293142"/>
    </source>
</evidence>
<dbReference type="InterPro" id="IPR013520">
    <property type="entry name" value="Ribonucl_H"/>
</dbReference>
<evidence type="ECO:0000256" key="1">
    <source>
        <dbReference type="ARBA" id="ARBA00022722"/>
    </source>
</evidence>
<dbReference type="AlphaFoldDB" id="A0A4Q9DXN2"/>
<proteinExistence type="predicted"/>
<protein>
    <submittedName>
        <fullName evidence="5">Exonuclease domain-containing protein</fullName>
    </submittedName>
</protein>
<dbReference type="InterPro" id="IPR036397">
    <property type="entry name" value="RNaseH_sf"/>
</dbReference>
<dbReference type="Pfam" id="PF00929">
    <property type="entry name" value="RNase_T"/>
    <property type="match status" value="1"/>
</dbReference>
<evidence type="ECO:0000313" key="5">
    <source>
        <dbReference type="EMBL" id="TBL80001.1"/>
    </source>
</evidence>
<dbReference type="Gene3D" id="3.30.420.10">
    <property type="entry name" value="Ribonuclease H-like superfamily/Ribonuclease H"/>
    <property type="match status" value="1"/>
</dbReference>
<organism evidence="5 6">
    <name type="scientific">Paenibacillus thalictri</name>
    <dbReference type="NCBI Taxonomy" id="2527873"/>
    <lineage>
        <taxon>Bacteria</taxon>
        <taxon>Bacillati</taxon>
        <taxon>Bacillota</taxon>
        <taxon>Bacilli</taxon>
        <taxon>Bacillales</taxon>
        <taxon>Paenibacillaceae</taxon>
        <taxon>Paenibacillus</taxon>
    </lineage>
</organism>
<dbReference type="InterPro" id="IPR012337">
    <property type="entry name" value="RNaseH-like_sf"/>
</dbReference>
<evidence type="ECO:0000256" key="3">
    <source>
        <dbReference type="ARBA" id="ARBA00022839"/>
    </source>
</evidence>
<evidence type="ECO:0000256" key="2">
    <source>
        <dbReference type="ARBA" id="ARBA00022801"/>
    </source>
</evidence>
<keyword evidence="6" id="KW-1185">Reference proteome</keyword>
<dbReference type="SMART" id="SM00479">
    <property type="entry name" value="EXOIII"/>
    <property type="match status" value="1"/>
</dbReference>
<dbReference type="PANTHER" id="PTHR23044:SF61">
    <property type="entry name" value="3'-5' EXORIBONUCLEASE 1-RELATED"/>
    <property type="match status" value="1"/>
</dbReference>
<evidence type="ECO:0000259" key="4">
    <source>
        <dbReference type="SMART" id="SM00479"/>
    </source>
</evidence>
<gene>
    <name evidence="5" type="ORF">EYB31_10490</name>
</gene>
<keyword evidence="1" id="KW-0540">Nuclease</keyword>
<keyword evidence="2" id="KW-0378">Hydrolase</keyword>
<dbReference type="SUPFAM" id="SSF53098">
    <property type="entry name" value="Ribonuclease H-like"/>
    <property type="match status" value="1"/>
</dbReference>
<feature type="domain" description="Exonuclease" evidence="4">
    <location>
        <begin position="14"/>
        <end position="178"/>
    </location>
</feature>
<dbReference type="Proteomes" id="UP000293142">
    <property type="component" value="Unassembled WGS sequence"/>
</dbReference>
<dbReference type="GO" id="GO:0003676">
    <property type="term" value="F:nucleic acid binding"/>
    <property type="evidence" value="ECO:0007669"/>
    <property type="project" value="InterPro"/>
</dbReference>
<dbReference type="EMBL" id="SIRE01000006">
    <property type="protein sequence ID" value="TBL80001.1"/>
    <property type="molecule type" value="Genomic_DNA"/>
</dbReference>
<name>A0A4Q9DXN2_9BACL</name>
<sequence length="262" mass="30258">MRHGIVVVGGDRMNYIVLDLEFNGRKHYDIYPMEIIEIGAVKLNERHEVVDTFQSYIKPNYPVNHFALQFCGISKEQLLKSPGFTEVIGKFIAFCGDSYKLLAWGGSDFFNLFVDCKVNEIDHEWLVNLLDVTQFFEGGLQKALEEHQLEPIGQHHSALDDALNAAQLLKLKPEIFSSEQYFKRNVFKICTGGIKKWIILCLDQALAKETLLTWEQFASLDRTKTYFSVMKLTPAEIKMTESLFYKFQKMKFGRKLKKLQPA</sequence>
<dbReference type="GO" id="GO:0000175">
    <property type="term" value="F:3'-5'-RNA exonuclease activity"/>
    <property type="evidence" value="ECO:0007669"/>
    <property type="project" value="InterPro"/>
</dbReference>
<dbReference type="InterPro" id="IPR047201">
    <property type="entry name" value="ERI-1_3'hExo-like"/>
</dbReference>